<comment type="caution">
    <text evidence="2">The sequence shown here is derived from an EMBL/GenBank/DDBJ whole genome shotgun (WGS) entry which is preliminary data.</text>
</comment>
<feature type="compositionally biased region" description="Polar residues" evidence="1">
    <location>
        <begin position="117"/>
        <end position="128"/>
    </location>
</feature>
<organism evidence="2 3">
    <name type="scientific">Nitzschia inconspicua</name>
    <dbReference type="NCBI Taxonomy" id="303405"/>
    <lineage>
        <taxon>Eukaryota</taxon>
        <taxon>Sar</taxon>
        <taxon>Stramenopiles</taxon>
        <taxon>Ochrophyta</taxon>
        <taxon>Bacillariophyta</taxon>
        <taxon>Bacillariophyceae</taxon>
        <taxon>Bacillariophycidae</taxon>
        <taxon>Bacillariales</taxon>
        <taxon>Bacillariaceae</taxon>
        <taxon>Nitzschia</taxon>
    </lineage>
</organism>
<feature type="compositionally biased region" description="Basic and acidic residues" evidence="1">
    <location>
        <begin position="89"/>
        <end position="101"/>
    </location>
</feature>
<dbReference type="EMBL" id="JAGRRH010000015">
    <property type="protein sequence ID" value="KAG7355685.1"/>
    <property type="molecule type" value="Genomic_DNA"/>
</dbReference>
<dbReference type="OrthoDB" id="48629at2759"/>
<evidence type="ECO:0000313" key="2">
    <source>
        <dbReference type="EMBL" id="KAG7355685.1"/>
    </source>
</evidence>
<evidence type="ECO:0000313" key="3">
    <source>
        <dbReference type="Proteomes" id="UP000693970"/>
    </source>
</evidence>
<keyword evidence="3" id="KW-1185">Reference proteome</keyword>
<reference evidence="2" key="2">
    <citation type="submission" date="2021-04" db="EMBL/GenBank/DDBJ databases">
        <authorList>
            <person name="Podell S."/>
        </authorList>
    </citation>
    <scope>NUCLEOTIDE SEQUENCE</scope>
    <source>
        <strain evidence="2">Hildebrandi</strain>
    </source>
</reference>
<feature type="region of interest" description="Disordered" evidence="1">
    <location>
        <begin position="88"/>
        <end position="131"/>
    </location>
</feature>
<name>A0A9K3L4R2_9STRA</name>
<dbReference type="Proteomes" id="UP000693970">
    <property type="component" value="Unassembled WGS sequence"/>
</dbReference>
<gene>
    <name evidence="2" type="ORF">IV203_000371</name>
</gene>
<sequence length="485" mass="54007">MRASFSLHSQRKRTRKTPAVASSPPKVVVPLFVQECLPPMVSPMVKGTFTDGMTQTPPPTSRVIRSLSVPCNLPVAAENFMMKVMEQQTMHEEEKEERLSDTESVDSCTTEDKSASAPRTSTDSTKNNGFLPLTRLDSQEFFLPFDEDGVIPEEELHHEVAAGNVAIERTTVPLQQQLQQPVSGRDVAVAKLEEFFLGGPLLSTPPQYMETFPHNGYSPVSTIEIDRAMSADKLQSNGESCSAISTSSLLSDGLQGDDPLTLDNIMDVGRTCGQSGGATHVSHSGNQHRAFTKLSLKDRTISLPVELTPISSPPVTARRRSSLKKVSSYGQFPPMKPSSSNISLKRNVSFGSAKIREFNVAISDNPCCSYGPPIGLSWEYQEREEVPLETYEASREGNRRQGHSLLLSFYERHFMLIKQGGYSKTEIKETMKEVERVKRERMVTDLFLPASPLDETMEHVMDTVKKYFIRPQRKDLPMTKRSESV</sequence>
<feature type="region of interest" description="Disordered" evidence="1">
    <location>
        <begin position="1"/>
        <end position="21"/>
    </location>
</feature>
<proteinExistence type="predicted"/>
<dbReference type="AlphaFoldDB" id="A0A9K3L4R2"/>
<evidence type="ECO:0000256" key="1">
    <source>
        <dbReference type="SAM" id="MobiDB-lite"/>
    </source>
</evidence>
<accession>A0A9K3L4R2</accession>
<reference evidence="2" key="1">
    <citation type="journal article" date="2021" name="Sci. Rep.">
        <title>Diploid genomic architecture of Nitzschia inconspicua, an elite biomass production diatom.</title>
        <authorList>
            <person name="Oliver A."/>
            <person name="Podell S."/>
            <person name="Pinowska A."/>
            <person name="Traller J.C."/>
            <person name="Smith S.R."/>
            <person name="McClure R."/>
            <person name="Beliaev A."/>
            <person name="Bohutskyi P."/>
            <person name="Hill E.A."/>
            <person name="Rabines A."/>
            <person name="Zheng H."/>
            <person name="Allen L.Z."/>
            <person name="Kuo A."/>
            <person name="Grigoriev I.V."/>
            <person name="Allen A.E."/>
            <person name="Hazlebeck D."/>
            <person name="Allen E.E."/>
        </authorList>
    </citation>
    <scope>NUCLEOTIDE SEQUENCE</scope>
    <source>
        <strain evidence="2">Hildebrandi</strain>
    </source>
</reference>
<protein>
    <submittedName>
        <fullName evidence="2">Uncharacterized protein</fullName>
    </submittedName>
</protein>